<comment type="caution">
    <text evidence="1">The sequence shown here is derived from an EMBL/GenBank/DDBJ whole genome shotgun (WGS) entry which is preliminary data.</text>
</comment>
<accession>A0ABT3DS88</accession>
<protein>
    <submittedName>
        <fullName evidence="1">Uncharacterized protein</fullName>
    </submittedName>
</protein>
<dbReference type="EMBL" id="JANFWR010000005">
    <property type="protein sequence ID" value="MCW0398358.1"/>
    <property type="molecule type" value="Genomic_DNA"/>
</dbReference>
<evidence type="ECO:0000313" key="2">
    <source>
        <dbReference type="Proteomes" id="UP001320843"/>
    </source>
</evidence>
<keyword evidence="2" id="KW-1185">Reference proteome</keyword>
<dbReference type="Proteomes" id="UP001320843">
    <property type="component" value="Unassembled WGS sequence"/>
</dbReference>
<proteinExistence type="predicted"/>
<name>A0ABT3DS88_9XANT</name>
<gene>
    <name evidence="1" type="ORF">NB700_000914</name>
</gene>
<organism evidence="1 2">
    <name type="scientific">Xanthomonas sacchari</name>
    <dbReference type="NCBI Taxonomy" id="56458"/>
    <lineage>
        <taxon>Bacteria</taxon>
        <taxon>Pseudomonadati</taxon>
        <taxon>Pseudomonadota</taxon>
        <taxon>Gammaproteobacteria</taxon>
        <taxon>Lysobacterales</taxon>
        <taxon>Lysobacteraceae</taxon>
        <taxon>Xanthomonas</taxon>
    </lineage>
</organism>
<evidence type="ECO:0000313" key="1">
    <source>
        <dbReference type="EMBL" id="MCW0398358.1"/>
    </source>
</evidence>
<reference evidence="1 2" key="1">
    <citation type="submission" date="2022-06" db="EMBL/GenBank/DDBJ databases">
        <title>Dynamics of rice microbiomes reveals core vertical transmitted seed endophytes.</title>
        <authorList>
            <person name="Liao K."/>
            <person name="Zhang X."/>
        </authorList>
    </citation>
    <scope>NUCLEOTIDE SEQUENCE [LARGE SCALE GENOMIC DNA]</scope>
    <source>
        <strain evidence="1 2">YT10-10-1</strain>
    </source>
</reference>
<sequence>MPTAGMAAVDQTNCWEAAVDASAPSSPPRITLFHALLNHVICSLRSMPASVLRPFDGTASVF</sequence>